<accession>A0A0L8BD23</accession>
<organism evidence="2 3">
    <name type="scientific">Ensifer adhaerens</name>
    <name type="common">Sinorhizobium morelense</name>
    <dbReference type="NCBI Taxonomy" id="106592"/>
    <lineage>
        <taxon>Bacteria</taxon>
        <taxon>Pseudomonadati</taxon>
        <taxon>Pseudomonadota</taxon>
        <taxon>Alphaproteobacteria</taxon>
        <taxon>Hyphomicrobiales</taxon>
        <taxon>Rhizobiaceae</taxon>
        <taxon>Sinorhizobium/Ensifer group</taxon>
        <taxon>Ensifer</taxon>
    </lineage>
</organism>
<dbReference type="InterPro" id="IPR052548">
    <property type="entry name" value="Type_VII_TA_antitoxin"/>
</dbReference>
<dbReference type="PANTHER" id="PTHR33933:SF1">
    <property type="entry name" value="PROTEIN ADENYLYLTRANSFERASE MNTA-RELATED"/>
    <property type="match status" value="1"/>
</dbReference>
<dbReference type="SUPFAM" id="SSF81593">
    <property type="entry name" value="Nucleotidyltransferase substrate binding subunit/domain"/>
    <property type="match status" value="1"/>
</dbReference>
<dbReference type="Gene3D" id="3.30.460.10">
    <property type="entry name" value="Beta Polymerase, domain 2"/>
    <property type="match status" value="1"/>
</dbReference>
<dbReference type="Pfam" id="PF05168">
    <property type="entry name" value="HEPN"/>
    <property type="match status" value="1"/>
</dbReference>
<dbReference type="Gene3D" id="1.20.120.330">
    <property type="entry name" value="Nucleotidyltransferases domain 2"/>
    <property type="match status" value="1"/>
</dbReference>
<dbReference type="InterPro" id="IPR007842">
    <property type="entry name" value="HEPN_dom"/>
</dbReference>
<dbReference type="AlphaFoldDB" id="A0A0L8BD23"/>
<dbReference type="PANTHER" id="PTHR33933">
    <property type="entry name" value="NUCLEOTIDYLTRANSFERASE"/>
    <property type="match status" value="1"/>
</dbReference>
<gene>
    <name evidence="2" type="ORF">AC244_34110</name>
</gene>
<dbReference type="EMBL" id="LGAP01000054">
    <property type="protein sequence ID" value="KOF12487.1"/>
    <property type="molecule type" value="Genomic_DNA"/>
</dbReference>
<protein>
    <submittedName>
        <fullName evidence="2">Nucleotidyltransferase</fullName>
    </submittedName>
</protein>
<dbReference type="GO" id="GO:0016740">
    <property type="term" value="F:transferase activity"/>
    <property type="evidence" value="ECO:0007669"/>
    <property type="project" value="UniProtKB-KW"/>
</dbReference>
<sequence>MKSSLDHLPEPKRQQLARAIEILREEFADALAEGEAEFKKKGRILKVILFGSHARGDWVDEEHIGKGYRSDYDLLVIVNNRKLTDFTAYWNNAADRLLNDRILKGMQVSFIVHSRREVSEELRRGKDFFCDIRQQGIVLYELDSEPLVEPRPISLEQQFKIAHGHFESRFPHAEGFVIGAEFHWKGGRPNHAAFELHQAIEHAYSTVLLVLKNYGPPTHNLRSLRGFAEDLDRRLADAWPQDRQRYSAWFNTINEAYVKARYSNHYQISEEALSFVIERTQVLHALVKTVCENHLITLAGEIAEEKSRR</sequence>
<keyword evidence="2" id="KW-0808">Transferase</keyword>
<evidence type="ECO:0000313" key="2">
    <source>
        <dbReference type="EMBL" id="KOF12487.1"/>
    </source>
</evidence>
<dbReference type="InterPro" id="IPR043519">
    <property type="entry name" value="NT_sf"/>
</dbReference>
<dbReference type="RefSeq" id="WP_053253247.1">
    <property type="nucleotide sequence ID" value="NZ_LGAP01000054.1"/>
</dbReference>
<dbReference type="OrthoDB" id="7442350at2"/>
<evidence type="ECO:0000259" key="1">
    <source>
        <dbReference type="PROSITE" id="PS50910"/>
    </source>
</evidence>
<comment type="caution">
    <text evidence="2">The sequence shown here is derived from an EMBL/GenBank/DDBJ whole genome shotgun (WGS) entry which is preliminary data.</text>
</comment>
<proteinExistence type="predicted"/>
<dbReference type="CDD" id="cd05403">
    <property type="entry name" value="NT_KNTase_like"/>
    <property type="match status" value="1"/>
</dbReference>
<name>A0A0L8BD23_ENSAD</name>
<dbReference type="SUPFAM" id="SSF81301">
    <property type="entry name" value="Nucleotidyltransferase"/>
    <property type="match status" value="1"/>
</dbReference>
<dbReference type="PATRIC" id="fig|106592.7.peg.6551"/>
<dbReference type="PROSITE" id="PS50910">
    <property type="entry name" value="HEPN"/>
    <property type="match status" value="1"/>
</dbReference>
<feature type="domain" description="HEPN" evidence="1">
    <location>
        <begin position="170"/>
        <end position="290"/>
    </location>
</feature>
<dbReference type="Proteomes" id="UP000037425">
    <property type="component" value="Unassembled WGS sequence"/>
</dbReference>
<reference evidence="3" key="1">
    <citation type="submission" date="2015-07" db="EMBL/GenBank/DDBJ databases">
        <title>Whole genome sequence of an Ensifer adhaerens strain isolated from a cave pool in the Wind Cave National Park.</title>
        <authorList>
            <person name="Eng W.W.H."/>
            <person name="Gan H.M."/>
            <person name="Barton H.A."/>
            <person name="Savka M.A."/>
        </authorList>
    </citation>
    <scope>NUCLEOTIDE SEQUENCE [LARGE SCALE GENOMIC DNA]</scope>
    <source>
        <strain evidence="3">SD006</strain>
    </source>
</reference>
<evidence type="ECO:0000313" key="3">
    <source>
        <dbReference type="Proteomes" id="UP000037425"/>
    </source>
</evidence>
<dbReference type="SMART" id="SM00748">
    <property type="entry name" value="HEPN"/>
    <property type="match status" value="1"/>
</dbReference>